<feature type="transmembrane region" description="Helical" evidence="10">
    <location>
        <begin position="266"/>
        <end position="284"/>
    </location>
</feature>
<dbReference type="GO" id="GO:0005452">
    <property type="term" value="F:solute:inorganic anion antiporter activity"/>
    <property type="evidence" value="ECO:0007669"/>
    <property type="project" value="InterPro"/>
</dbReference>
<comment type="similarity">
    <text evidence="2 10">Belongs to the anion exchanger (TC 2.A.31) family.</text>
</comment>
<keyword evidence="3 10" id="KW-0813">Transport</keyword>
<comment type="subcellular location">
    <subcellularLocation>
        <location evidence="1">Cell membrane</location>
        <topology evidence="1">Multi-pass membrane protein</topology>
    </subcellularLocation>
    <subcellularLocation>
        <location evidence="10">Membrane</location>
        <topology evidence="10">Multi-pass membrane protein</topology>
    </subcellularLocation>
</comment>
<dbReference type="NCBIfam" id="TIGR00834">
    <property type="entry name" value="ae"/>
    <property type="match status" value="1"/>
</dbReference>
<evidence type="ECO:0000256" key="10">
    <source>
        <dbReference type="RuleBase" id="RU362035"/>
    </source>
</evidence>
<evidence type="ECO:0000256" key="9">
    <source>
        <dbReference type="ARBA" id="ARBA00049347"/>
    </source>
</evidence>
<protein>
    <recommendedName>
        <fullName evidence="10">Anion exchange protein</fullName>
    </recommendedName>
</protein>
<evidence type="ECO:0000256" key="7">
    <source>
        <dbReference type="ARBA" id="ARBA00022989"/>
    </source>
</evidence>
<feature type="transmembrane region" description="Helical" evidence="10">
    <location>
        <begin position="160"/>
        <end position="180"/>
    </location>
</feature>
<feature type="compositionally biased region" description="Polar residues" evidence="11">
    <location>
        <begin position="611"/>
        <end position="621"/>
    </location>
</feature>
<evidence type="ECO:0000256" key="4">
    <source>
        <dbReference type="ARBA" id="ARBA00022475"/>
    </source>
</evidence>
<feature type="signal peptide" evidence="12">
    <location>
        <begin position="1"/>
        <end position="19"/>
    </location>
</feature>
<keyword evidence="7 10" id="KW-1133">Transmembrane helix</keyword>
<keyword evidence="8 10" id="KW-0472">Membrane</keyword>
<evidence type="ECO:0000313" key="15">
    <source>
        <dbReference type="Proteomes" id="UP000326759"/>
    </source>
</evidence>
<feature type="transmembrane region" description="Helical" evidence="10">
    <location>
        <begin position="118"/>
        <end position="140"/>
    </location>
</feature>
<name>A0A5N5TJZ8_9CRUS</name>
<keyword evidence="4" id="KW-1003">Cell membrane</keyword>
<evidence type="ECO:0000256" key="1">
    <source>
        <dbReference type="ARBA" id="ARBA00004651"/>
    </source>
</evidence>
<evidence type="ECO:0000256" key="3">
    <source>
        <dbReference type="ARBA" id="ARBA00022448"/>
    </source>
</evidence>
<feature type="region of interest" description="Disordered" evidence="11">
    <location>
        <begin position="585"/>
        <end position="621"/>
    </location>
</feature>
<feature type="transmembrane region" description="Helical" evidence="10">
    <location>
        <begin position="456"/>
        <end position="475"/>
    </location>
</feature>
<feature type="chain" id="PRO_5024309710" description="Anion exchange protein" evidence="12">
    <location>
        <begin position="20"/>
        <end position="621"/>
    </location>
</feature>
<feature type="transmembrane region" description="Helical" evidence="10">
    <location>
        <begin position="192"/>
        <end position="213"/>
    </location>
</feature>
<proteinExistence type="inferred from homology"/>
<dbReference type="InterPro" id="IPR001717">
    <property type="entry name" value="Anion_exchange"/>
</dbReference>
<evidence type="ECO:0000256" key="5">
    <source>
        <dbReference type="ARBA" id="ARBA00022681"/>
    </source>
</evidence>
<evidence type="ECO:0000259" key="13">
    <source>
        <dbReference type="Pfam" id="PF00955"/>
    </source>
</evidence>
<dbReference type="EMBL" id="SEYY01000791">
    <property type="protein sequence ID" value="KAB7506472.1"/>
    <property type="molecule type" value="Genomic_DNA"/>
</dbReference>
<dbReference type="GO" id="GO:0015701">
    <property type="term" value="P:bicarbonate transport"/>
    <property type="evidence" value="ECO:0007669"/>
    <property type="project" value="TreeGrafter"/>
</dbReference>
<feature type="transmembrane region" description="Helical" evidence="10">
    <location>
        <begin position="355"/>
        <end position="376"/>
    </location>
</feature>
<keyword evidence="10" id="KW-0406">Ion transport</keyword>
<dbReference type="InterPro" id="IPR003020">
    <property type="entry name" value="HCO3_transpt_euk"/>
</dbReference>
<dbReference type="PANTHER" id="PTHR11453:SF47">
    <property type="entry name" value="ANION EXCHANGE PROTEIN"/>
    <property type="match status" value="1"/>
</dbReference>
<reference evidence="14 15" key="1">
    <citation type="journal article" date="2019" name="PLoS Biol.">
        <title>Sex chromosomes control vertical transmission of feminizing Wolbachia symbionts in an isopod.</title>
        <authorList>
            <person name="Becking T."/>
            <person name="Chebbi M.A."/>
            <person name="Giraud I."/>
            <person name="Moumen B."/>
            <person name="Laverre T."/>
            <person name="Caubet Y."/>
            <person name="Peccoud J."/>
            <person name="Gilbert C."/>
            <person name="Cordaux R."/>
        </authorList>
    </citation>
    <scope>NUCLEOTIDE SEQUENCE [LARGE SCALE GENOMIC DNA]</scope>
    <source>
        <strain evidence="14">ANa2</strain>
        <tissue evidence="14">Whole body excluding digestive tract and cuticle</tissue>
    </source>
</reference>
<dbReference type="Gene3D" id="1.10.287.570">
    <property type="entry name" value="Helical hairpin bin"/>
    <property type="match status" value="1"/>
</dbReference>
<evidence type="ECO:0000256" key="8">
    <source>
        <dbReference type="ARBA" id="ARBA00023136"/>
    </source>
</evidence>
<sequence length="621" mass="68823">MELVMMILLLEMVTPLMWGQLDHQEFQSSNGERKPPARNPLERVGKPFYGLIQDIKIRYPQYFSDIRDGLNPQVLSAAIFIFFAALSPAITFGGMYADQTDRYIGVGETLLVSSINGIIFALFAAQPLLIVGSTGPLMIFDMSLLQFCQSMDLDYLSIRVWVGIWILIIGILIAAFEAVAIVKKFTRFTEEIFSTFVCAIFIYGAFEKLAHIFKMHPLASDTVCFYDANHTKIMSGMLVNGSLHNGTNEEGEEIEDSDILVNQPNTALLSMCLMIGTFLIAWKLKKFRNSKFLGRGIRRALGDFGVPIAIFLMVLLDYLMSDTYTDKLTMPKGLQPSNAEVRGWFINPFGVTKPLPIWCMVAAGPAALLLFILIFLEENICHLILSKPERCLKKGTGFHLDILLSCMVNTIAGLLGAPFMGPACVRTISHMSALTIMAAPAPGEPPKIVGCHEQRLSAFAVSLLVGLAVMLYSVLNLVPNAVLYGIFLYMGVSATAGIQVLERTILFFMPVKYHPDVNYVKGTGTWKMHAFTAIQLVMLAVLWVVKQSPAALAVPFVLICLIPIRMHLLPYIFTTDELIALDGADKHSPEEEAEEEADFYETQHALPTQIEEGSNTHSHSS</sequence>
<evidence type="ECO:0000256" key="11">
    <source>
        <dbReference type="SAM" id="MobiDB-lite"/>
    </source>
</evidence>
<feature type="transmembrane region" description="Helical" evidence="10">
    <location>
        <begin position="482"/>
        <end position="508"/>
    </location>
</feature>
<dbReference type="InterPro" id="IPR011531">
    <property type="entry name" value="HCO3_transpt-like_TM_dom"/>
</dbReference>
<feature type="transmembrane region" description="Helical" evidence="10">
    <location>
        <begin position="304"/>
        <end position="321"/>
    </location>
</feature>
<accession>A0A5N5TJZ8</accession>
<organism evidence="14 15">
    <name type="scientific">Armadillidium nasatum</name>
    <dbReference type="NCBI Taxonomy" id="96803"/>
    <lineage>
        <taxon>Eukaryota</taxon>
        <taxon>Metazoa</taxon>
        <taxon>Ecdysozoa</taxon>
        <taxon>Arthropoda</taxon>
        <taxon>Crustacea</taxon>
        <taxon>Multicrustacea</taxon>
        <taxon>Malacostraca</taxon>
        <taxon>Eumalacostraca</taxon>
        <taxon>Peracarida</taxon>
        <taxon>Isopoda</taxon>
        <taxon>Oniscidea</taxon>
        <taxon>Crinocheta</taxon>
        <taxon>Armadillidiidae</taxon>
        <taxon>Armadillidium</taxon>
    </lineage>
</organism>
<feature type="transmembrane region" description="Helical" evidence="10">
    <location>
        <begin position="528"/>
        <end position="545"/>
    </location>
</feature>
<keyword evidence="12" id="KW-0732">Signal</keyword>
<dbReference type="Proteomes" id="UP000326759">
    <property type="component" value="Unassembled WGS sequence"/>
</dbReference>
<dbReference type="GO" id="GO:0006820">
    <property type="term" value="P:monoatomic anion transport"/>
    <property type="evidence" value="ECO:0007669"/>
    <property type="project" value="InterPro"/>
</dbReference>
<comment type="catalytic activity">
    <reaction evidence="9">
        <text>hydrogencarbonate(in) + chloride(out) = hydrogencarbonate(out) + chloride(in)</text>
        <dbReference type="Rhea" id="RHEA:72363"/>
        <dbReference type="ChEBI" id="CHEBI:17544"/>
        <dbReference type="ChEBI" id="CHEBI:17996"/>
    </reaction>
</comment>
<feature type="transmembrane region" description="Helical" evidence="10">
    <location>
        <begin position="397"/>
        <end position="421"/>
    </location>
</feature>
<dbReference type="FunFam" id="1.10.287.570:FF:000001">
    <property type="entry name" value="Anion exchange protein"/>
    <property type="match status" value="1"/>
</dbReference>
<dbReference type="Pfam" id="PF00955">
    <property type="entry name" value="HCO3_cotransp"/>
    <property type="match status" value="1"/>
</dbReference>
<evidence type="ECO:0000256" key="6">
    <source>
        <dbReference type="ARBA" id="ARBA00022692"/>
    </source>
</evidence>
<dbReference type="PANTHER" id="PTHR11453">
    <property type="entry name" value="ANION EXCHANGE PROTEIN"/>
    <property type="match status" value="1"/>
</dbReference>
<dbReference type="PRINTS" id="PR00165">
    <property type="entry name" value="ANIONEXCHNGR"/>
</dbReference>
<feature type="domain" description="Bicarbonate transporter-like transmembrane" evidence="13">
    <location>
        <begin position="47"/>
        <end position="584"/>
    </location>
</feature>
<comment type="caution">
    <text evidence="14">The sequence shown here is derived from an EMBL/GenBank/DDBJ whole genome shotgun (WGS) entry which is preliminary data.</text>
</comment>
<keyword evidence="15" id="KW-1185">Reference proteome</keyword>
<keyword evidence="6 10" id="KW-0812">Transmembrane</keyword>
<evidence type="ECO:0000256" key="12">
    <source>
        <dbReference type="SAM" id="SignalP"/>
    </source>
</evidence>
<evidence type="ECO:0000256" key="2">
    <source>
        <dbReference type="ARBA" id="ARBA00010993"/>
    </source>
</evidence>
<evidence type="ECO:0000313" key="14">
    <source>
        <dbReference type="EMBL" id="KAB7506472.1"/>
    </source>
</evidence>
<dbReference type="OrthoDB" id="1735926at2759"/>
<dbReference type="AlphaFoldDB" id="A0A5N5TJZ8"/>
<keyword evidence="5" id="KW-0039">Anion exchange</keyword>
<feature type="transmembrane region" description="Helical" evidence="10">
    <location>
        <begin position="552"/>
        <end position="573"/>
    </location>
</feature>
<dbReference type="PRINTS" id="PR01231">
    <property type="entry name" value="HCO3TRNSPORT"/>
</dbReference>
<dbReference type="GO" id="GO:0051453">
    <property type="term" value="P:regulation of intracellular pH"/>
    <property type="evidence" value="ECO:0007669"/>
    <property type="project" value="TreeGrafter"/>
</dbReference>
<feature type="transmembrane region" description="Helical" evidence="10">
    <location>
        <begin position="74"/>
        <end position="97"/>
    </location>
</feature>
<dbReference type="GO" id="GO:0005886">
    <property type="term" value="C:plasma membrane"/>
    <property type="evidence" value="ECO:0007669"/>
    <property type="project" value="UniProtKB-SubCell"/>
</dbReference>
<gene>
    <name evidence="14" type="ORF">Anas_07599</name>
</gene>